<dbReference type="Pfam" id="PF14099">
    <property type="entry name" value="Polysacc_lyase"/>
    <property type="match status" value="1"/>
</dbReference>
<dbReference type="InterPro" id="IPR025975">
    <property type="entry name" value="Polysacc_lyase"/>
</dbReference>
<dbReference type="GO" id="GO:0016829">
    <property type="term" value="F:lyase activity"/>
    <property type="evidence" value="ECO:0007669"/>
    <property type="project" value="UniProtKB-KW"/>
</dbReference>
<dbReference type="Gene3D" id="2.60.120.200">
    <property type="match status" value="1"/>
</dbReference>
<name>A0AAN6S060_9PEZI</name>
<sequence length="253" mass="28462">MALRSIIAAALAAFAITTEATQTFANTGTTSGWSNILQEHQGTVSEVTNVVYKGSTAIKVTQTYDPSYTGRYHSEVHTTQGYHRGETGFYGFAFRLQQDWQFSPAQSYNLAQFIADFSDTGCDDWMPSSMVWIVGDQLYSRVKQGSVCAQHTQTFPNIATVSAGDWHRVEIQADWQNDGTGYYKLWFDGVKVLEQYNLDTTIDDSREFQFHVGLYANGWHDDGKMLGTQPFRQVWYDQIAMGTTFADANPSAW</sequence>
<keyword evidence="1" id="KW-0732">Signal</keyword>
<evidence type="ECO:0000313" key="3">
    <source>
        <dbReference type="Proteomes" id="UP001303473"/>
    </source>
</evidence>
<evidence type="ECO:0000313" key="2">
    <source>
        <dbReference type="EMBL" id="KAK3934911.1"/>
    </source>
</evidence>
<protein>
    <submittedName>
        <fullName evidence="2">Polysaccharide lyase family 20 protein</fullName>
    </submittedName>
</protein>
<accession>A0AAN6S060</accession>
<dbReference type="AlphaFoldDB" id="A0AAN6S060"/>
<keyword evidence="3" id="KW-1185">Reference proteome</keyword>
<proteinExistence type="predicted"/>
<evidence type="ECO:0000256" key="1">
    <source>
        <dbReference type="SAM" id="SignalP"/>
    </source>
</evidence>
<feature type="signal peptide" evidence="1">
    <location>
        <begin position="1"/>
        <end position="20"/>
    </location>
</feature>
<feature type="chain" id="PRO_5042854894" evidence="1">
    <location>
        <begin position="21"/>
        <end position="253"/>
    </location>
</feature>
<dbReference type="EMBL" id="MU853952">
    <property type="protein sequence ID" value="KAK3934911.1"/>
    <property type="molecule type" value="Genomic_DNA"/>
</dbReference>
<organism evidence="2 3">
    <name type="scientific">Diplogelasinospora grovesii</name>
    <dbReference type="NCBI Taxonomy" id="303347"/>
    <lineage>
        <taxon>Eukaryota</taxon>
        <taxon>Fungi</taxon>
        <taxon>Dikarya</taxon>
        <taxon>Ascomycota</taxon>
        <taxon>Pezizomycotina</taxon>
        <taxon>Sordariomycetes</taxon>
        <taxon>Sordariomycetidae</taxon>
        <taxon>Sordariales</taxon>
        <taxon>Diplogelasinosporaceae</taxon>
        <taxon>Diplogelasinospora</taxon>
    </lineage>
</organism>
<dbReference type="Proteomes" id="UP001303473">
    <property type="component" value="Unassembled WGS sequence"/>
</dbReference>
<keyword evidence="2" id="KW-0456">Lyase</keyword>
<reference evidence="3" key="1">
    <citation type="journal article" date="2023" name="Mol. Phylogenet. Evol.">
        <title>Genome-scale phylogeny and comparative genomics of the fungal order Sordariales.</title>
        <authorList>
            <person name="Hensen N."/>
            <person name="Bonometti L."/>
            <person name="Westerberg I."/>
            <person name="Brannstrom I.O."/>
            <person name="Guillou S."/>
            <person name="Cros-Aarteil S."/>
            <person name="Calhoun S."/>
            <person name="Haridas S."/>
            <person name="Kuo A."/>
            <person name="Mondo S."/>
            <person name="Pangilinan J."/>
            <person name="Riley R."/>
            <person name="LaButti K."/>
            <person name="Andreopoulos B."/>
            <person name="Lipzen A."/>
            <person name="Chen C."/>
            <person name="Yan M."/>
            <person name="Daum C."/>
            <person name="Ng V."/>
            <person name="Clum A."/>
            <person name="Steindorff A."/>
            <person name="Ohm R.A."/>
            <person name="Martin F."/>
            <person name="Silar P."/>
            <person name="Natvig D.O."/>
            <person name="Lalanne C."/>
            <person name="Gautier V."/>
            <person name="Ament-Velasquez S.L."/>
            <person name="Kruys A."/>
            <person name="Hutchinson M.I."/>
            <person name="Powell A.J."/>
            <person name="Barry K."/>
            <person name="Miller A.N."/>
            <person name="Grigoriev I.V."/>
            <person name="Debuchy R."/>
            <person name="Gladieux P."/>
            <person name="Hiltunen Thoren M."/>
            <person name="Johannesson H."/>
        </authorList>
    </citation>
    <scope>NUCLEOTIDE SEQUENCE [LARGE SCALE GENOMIC DNA]</scope>
    <source>
        <strain evidence="3">CBS 340.73</strain>
    </source>
</reference>
<comment type="caution">
    <text evidence="2">The sequence shown here is derived from an EMBL/GenBank/DDBJ whole genome shotgun (WGS) entry which is preliminary data.</text>
</comment>
<gene>
    <name evidence="2" type="ORF">QBC46DRAFT_398717</name>
</gene>